<keyword evidence="1" id="KW-1133">Transmembrane helix</keyword>
<organism evidence="3 4">
    <name type="scientific">Limimonas halophila</name>
    <dbReference type="NCBI Taxonomy" id="1082479"/>
    <lineage>
        <taxon>Bacteria</taxon>
        <taxon>Pseudomonadati</taxon>
        <taxon>Pseudomonadota</taxon>
        <taxon>Alphaproteobacteria</taxon>
        <taxon>Rhodospirillales</taxon>
        <taxon>Rhodovibrionaceae</taxon>
        <taxon>Limimonas</taxon>
    </lineage>
</organism>
<gene>
    <name evidence="3" type="ORF">SAMN05216241_101507</name>
</gene>
<accession>A0A1G7M7C0</accession>
<name>A0A1G7M7C0_9PROT</name>
<keyword evidence="1" id="KW-0472">Membrane</keyword>
<feature type="transmembrane region" description="Helical" evidence="1">
    <location>
        <begin position="74"/>
        <end position="92"/>
    </location>
</feature>
<dbReference type="Proteomes" id="UP000199415">
    <property type="component" value="Unassembled WGS sequence"/>
</dbReference>
<feature type="transmembrane region" description="Helical" evidence="1">
    <location>
        <begin position="244"/>
        <end position="268"/>
    </location>
</feature>
<dbReference type="GO" id="GO:0016020">
    <property type="term" value="C:membrane"/>
    <property type="evidence" value="ECO:0007669"/>
    <property type="project" value="InterPro"/>
</dbReference>
<evidence type="ECO:0000313" key="3">
    <source>
        <dbReference type="EMBL" id="SDF57611.1"/>
    </source>
</evidence>
<evidence type="ECO:0000259" key="2">
    <source>
        <dbReference type="Pfam" id="PF00892"/>
    </source>
</evidence>
<dbReference type="OrthoDB" id="8770617at2"/>
<dbReference type="STRING" id="1082479.SAMN05216241_101507"/>
<sequence>MSQSTVSREPIAAAYAGVALAVAAVSTSAVLVRLATAPAPVIATYRLAFAVALMAPVVLGWHRQALRRVSPRDLGLCLIAGVFLAFHFVAWFESLALTTVASSTVLVTLQPLFAFVGTWLLFGERLPLPALLGGVLAIMGSGIIGWGDLRIAGEAFTGDALALFAAMLISAYFMVGQSVRQRLDLMPYTFLVYGMATAVLLVYDLAQGHALGGYPTADWVIFLAMAVGPTLLGHSILNWSVKWVGASVIAVAILFEPVGASALAYAVLGEVPVATQYAGGAVILLGIGIFMHFRVGRGRTR</sequence>
<dbReference type="InterPro" id="IPR000620">
    <property type="entry name" value="EamA_dom"/>
</dbReference>
<feature type="transmembrane region" description="Helical" evidence="1">
    <location>
        <begin position="42"/>
        <end position="62"/>
    </location>
</feature>
<feature type="transmembrane region" description="Helical" evidence="1">
    <location>
        <begin position="187"/>
        <end position="207"/>
    </location>
</feature>
<dbReference type="InterPro" id="IPR037185">
    <property type="entry name" value="EmrE-like"/>
</dbReference>
<protein>
    <submittedName>
        <fullName evidence="3">Threonine/homoserine efflux transporter RhtA</fullName>
    </submittedName>
</protein>
<keyword evidence="4" id="KW-1185">Reference proteome</keyword>
<feature type="domain" description="EamA" evidence="2">
    <location>
        <begin position="17"/>
        <end position="144"/>
    </location>
</feature>
<dbReference type="PANTHER" id="PTHR22911:SF76">
    <property type="entry name" value="EAMA DOMAIN-CONTAINING PROTEIN"/>
    <property type="match status" value="1"/>
</dbReference>
<feature type="transmembrane region" description="Helical" evidence="1">
    <location>
        <begin position="104"/>
        <end position="122"/>
    </location>
</feature>
<feature type="transmembrane region" description="Helical" evidence="1">
    <location>
        <begin position="129"/>
        <end position="149"/>
    </location>
</feature>
<evidence type="ECO:0000256" key="1">
    <source>
        <dbReference type="SAM" id="Phobius"/>
    </source>
</evidence>
<feature type="transmembrane region" description="Helical" evidence="1">
    <location>
        <begin position="155"/>
        <end position="175"/>
    </location>
</feature>
<dbReference type="SUPFAM" id="SSF103481">
    <property type="entry name" value="Multidrug resistance efflux transporter EmrE"/>
    <property type="match status" value="2"/>
</dbReference>
<proteinExistence type="predicted"/>
<feature type="transmembrane region" description="Helical" evidence="1">
    <location>
        <begin position="219"/>
        <end position="237"/>
    </location>
</feature>
<dbReference type="AlphaFoldDB" id="A0A1G7M7C0"/>
<evidence type="ECO:0000313" key="4">
    <source>
        <dbReference type="Proteomes" id="UP000199415"/>
    </source>
</evidence>
<dbReference type="EMBL" id="FNCE01000001">
    <property type="protein sequence ID" value="SDF57611.1"/>
    <property type="molecule type" value="Genomic_DNA"/>
</dbReference>
<reference evidence="3 4" key="1">
    <citation type="submission" date="2016-10" db="EMBL/GenBank/DDBJ databases">
        <authorList>
            <person name="de Groot N.N."/>
        </authorList>
    </citation>
    <scope>NUCLEOTIDE SEQUENCE [LARGE SCALE GENOMIC DNA]</scope>
    <source>
        <strain evidence="3 4">DSM 25584</strain>
    </source>
</reference>
<dbReference type="RefSeq" id="WP_090018520.1">
    <property type="nucleotide sequence ID" value="NZ_FNCE01000001.1"/>
</dbReference>
<feature type="domain" description="EamA" evidence="2">
    <location>
        <begin position="157"/>
        <end position="289"/>
    </location>
</feature>
<feature type="transmembrane region" description="Helical" evidence="1">
    <location>
        <begin position="274"/>
        <end position="293"/>
    </location>
</feature>
<feature type="transmembrane region" description="Helical" evidence="1">
    <location>
        <begin position="12"/>
        <end position="36"/>
    </location>
</feature>
<dbReference type="PANTHER" id="PTHR22911">
    <property type="entry name" value="ACYL-MALONYL CONDENSING ENZYME-RELATED"/>
    <property type="match status" value="1"/>
</dbReference>
<dbReference type="Pfam" id="PF00892">
    <property type="entry name" value="EamA"/>
    <property type="match status" value="2"/>
</dbReference>
<keyword evidence="1" id="KW-0812">Transmembrane</keyword>